<protein>
    <submittedName>
        <fullName evidence="2">Uncharacterized protein</fullName>
    </submittedName>
</protein>
<organism evidence="2 3">
    <name type="scientific">Xenoophorus captivus</name>
    <dbReference type="NCBI Taxonomy" id="1517983"/>
    <lineage>
        <taxon>Eukaryota</taxon>
        <taxon>Metazoa</taxon>
        <taxon>Chordata</taxon>
        <taxon>Craniata</taxon>
        <taxon>Vertebrata</taxon>
        <taxon>Euteleostomi</taxon>
        <taxon>Actinopterygii</taxon>
        <taxon>Neopterygii</taxon>
        <taxon>Teleostei</taxon>
        <taxon>Neoteleostei</taxon>
        <taxon>Acanthomorphata</taxon>
        <taxon>Ovalentaria</taxon>
        <taxon>Atherinomorphae</taxon>
        <taxon>Cyprinodontiformes</taxon>
        <taxon>Goodeidae</taxon>
        <taxon>Xenoophorus</taxon>
    </lineage>
</organism>
<reference evidence="2 3" key="1">
    <citation type="submission" date="2021-06" db="EMBL/GenBank/DDBJ databases">
        <authorList>
            <person name="Palmer J.M."/>
        </authorList>
    </citation>
    <scope>NUCLEOTIDE SEQUENCE [LARGE SCALE GENOMIC DNA]</scope>
    <source>
        <strain evidence="2 3">XC_2019</strain>
        <tissue evidence="2">Muscle</tissue>
    </source>
</reference>
<feature type="region of interest" description="Disordered" evidence="1">
    <location>
        <begin position="122"/>
        <end position="144"/>
    </location>
</feature>
<feature type="non-terminal residue" evidence="2">
    <location>
        <position position="1"/>
    </location>
</feature>
<sequence>GDPRPSRIPTRPASRTSITSSRLEEELSLQCDSLKADCLSESPERKERPLQEPSITSFRGSTALLVELEDKVAQAAANVQSAQSQVRMKQVAGGAQQGFKSGSSNQVDMFVRNSLYRGSLTQRNPVAKPKGRAPSAVGGHPVVPGDTKGSLLTRHSCYLGKIIRSVKQTFRISSVSRAFRFYKLWGFSCSLMRTLIPDPGSTFLPLWASNVLNSLVF</sequence>
<proteinExistence type="predicted"/>
<feature type="region of interest" description="Disordered" evidence="1">
    <location>
        <begin position="1"/>
        <end position="24"/>
    </location>
</feature>
<keyword evidence="3" id="KW-1185">Reference proteome</keyword>
<comment type="caution">
    <text evidence="2">The sequence shown here is derived from an EMBL/GenBank/DDBJ whole genome shotgun (WGS) entry which is preliminary data.</text>
</comment>
<evidence type="ECO:0000256" key="1">
    <source>
        <dbReference type="SAM" id="MobiDB-lite"/>
    </source>
</evidence>
<dbReference type="EMBL" id="JAHRIN010043391">
    <property type="protein sequence ID" value="MEQ2206844.1"/>
    <property type="molecule type" value="Genomic_DNA"/>
</dbReference>
<name>A0ABV0RFC2_9TELE</name>
<evidence type="ECO:0000313" key="2">
    <source>
        <dbReference type="EMBL" id="MEQ2206844.1"/>
    </source>
</evidence>
<evidence type="ECO:0000313" key="3">
    <source>
        <dbReference type="Proteomes" id="UP001434883"/>
    </source>
</evidence>
<gene>
    <name evidence="2" type="ORF">XENOCAPTIV_003706</name>
</gene>
<dbReference type="Proteomes" id="UP001434883">
    <property type="component" value="Unassembled WGS sequence"/>
</dbReference>
<accession>A0ABV0RFC2</accession>